<dbReference type="EMBL" id="JBBKAM010000002">
    <property type="protein sequence ID" value="MEJ8642472.1"/>
    <property type="molecule type" value="Genomic_DNA"/>
</dbReference>
<accession>A0ABU8U3Q8</accession>
<name>A0ABU8U3Q8_9ACTN</name>
<organism evidence="2 3">
    <name type="scientific">Streptomyces caledonius</name>
    <dbReference type="NCBI Taxonomy" id="3134107"/>
    <lineage>
        <taxon>Bacteria</taxon>
        <taxon>Bacillati</taxon>
        <taxon>Actinomycetota</taxon>
        <taxon>Actinomycetes</taxon>
        <taxon>Kitasatosporales</taxon>
        <taxon>Streptomycetaceae</taxon>
        <taxon>Streptomyces</taxon>
    </lineage>
</organism>
<proteinExistence type="predicted"/>
<protein>
    <submittedName>
        <fullName evidence="2">Uncharacterized protein</fullName>
    </submittedName>
</protein>
<keyword evidence="3" id="KW-1185">Reference proteome</keyword>
<gene>
    <name evidence="2" type="ORF">WKI68_15750</name>
</gene>
<reference evidence="2 3" key="1">
    <citation type="submission" date="2024-03" db="EMBL/GenBank/DDBJ databases">
        <title>Novel Streptomyces species of biotechnological and ecological value are a feature of Machair soil.</title>
        <authorList>
            <person name="Prole J.R."/>
            <person name="Goodfellow M."/>
            <person name="Allenby N."/>
            <person name="Ward A.C."/>
        </authorList>
    </citation>
    <scope>NUCLEOTIDE SEQUENCE [LARGE SCALE GENOMIC DNA]</scope>
    <source>
        <strain evidence="2 3">MS1.HAVA.3</strain>
    </source>
</reference>
<comment type="caution">
    <text evidence="2">The sequence shown here is derived from an EMBL/GenBank/DDBJ whole genome shotgun (WGS) entry which is preliminary data.</text>
</comment>
<feature type="region of interest" description="Disordered" evidence="1">
    <location>
        <begin position="12"/>
        <end position="42"/>
    </location>
</feature>
<dbReference type="Proteomes" id="UP001382904">
    <property type="component" value="Unassembled WGS sequence"/>
</dbReference>
<sequence>MELPYEVARALRHEGATPSPRLEAEPLTATAPLPPGWEGEGGTAAAAAAWRAELVLRALAAQPVAIRKAGGIAVRDTRRLAKAAGRTRPTPGCGSTSP</sequence>
<evidence type="ECO:0000313" key="3">
    <source>
        <dbReference type="Proteomes" id="UP001382904"/>
    </source>
</evidence>
<evidence type="ECO:0000256" key="1">
    <source>
        <dbReference type="SAM" id="MobiDB-lite"/>
    </source>
</evidence>
<evidence type="ECO:0000313" key="2">
    <source>
        <dbReference type="EMBL" id="MEJ8642472.1"/>
    </source>
</evidence>